<gene>
    <name evidence="1" type="ORF">AVDCRST_MAG25-3027</name>
</gene>
<dbReference type="SFLD" id="SFLDG01129">
    <property type="entry name" value="C1.5:_HAD__Beta-PGM__Phosphata"/>
    <property type="match status" value="1"/>
</dbReference>
<dbReference type="GO" id="GO:0050308">
    <property type="term" value="F:sugar-phosphatase activity"/>
    <property type="evidence" value="ECO:0007669"/>
    <property type="project" value="TreeGrafter"/>
</dbReference>
<evidence type="ECO:0000313" key="1">
    <source>
        <dbReference type="EMBL" id="CAA9485134.1"/>
    </source>
</evidence>
<dbReference type="InterPro" id="IPR036412">
    <property type="entry name" value="HAD-like_sf"/>
</dbReference>
<dbReference type="PRINTS" id="PR00413">
    <property type="entry name" value="HADHALOGNASE"/>
</dbReference>
<protein>
    <submittedName>
        <fullName evidence="1">Uncharacterized protein</fullName>
    </submittedName>
</protein>
<reference evidence="1" key="1">
    <citation type="submission" date="2020-02" db="EMBL/GenBank/DDBJ databases">
        <authorList>
            <person name="Meier V. D."/>
        </authorList>
    </citation>
    <scope>NUCLEOTIDE SEQUENCE</scope>
    <source>
        <strain evidence="1">AVDCRST_MAG25</strain>
    </source>
</reference>
<dbReference type="Gene3D" id="3.40.50.1000">
    <property type="entry name" value="HAD superfamily/HAD-like"/>
    <property type="match status" value="1"/>
</dbReference>
<dbReference type="EMBL" id="CADCVI010000203">
    <property type="protein sequence ID" value="CAA9485134.1"/>
    <property type="molecule type" value="Genomic_DNA"/>
</dbReference>
<dbReference type="NCBIfam" id="TIGR01509">
    <property type="entry name" value="HAD-SF-IA-v3"/>
    <property type="match status" value="1"/>
</dbReference>
<dbReference type="InterPro" id="IPR051806">
    <property type="entry name" value="HAD-like_SPP"/>
</dbReference>
<dbReference type="InterPro" id="IPR006439">
    <property type="entry name" value="HAD-SF_hydro_IA"/>
</dbReference>
<dbReference type="Pfam" id="PF00702">
    <property type="entry name" value="Hydrolase"/>
    <property type="match status" value="1"/>
</dbReference>
<name>A0A6J4RYN4_9ACTN</name>
<dbReference type="SFLD" id="SFLDG01135">
    <property type="entry name" value="C1.5.6:_HAD__Beta-PGM__Phospha"/>
    <property type="match status" value="1"/>
</dbReference>
<dbReference type="NCBIfam" id="TIGR01549">
    <property type="entry name" value="HAD-SF-IA-v1"/>
    <property type="match status" value="1"/>
</dbReference>
<dbReference type="SFLD" id="SFLDS00003">
    <property type="entry name" value="Haloacid_Dehalogenase"/>
    <property type="match status" value="1"/>
</dbReference>
<dbReference type="PANTHER" id="PTHR43481:SF4">
    <property type="entry name" value="GLYCEROL-1-PHOSPHATE PHOSPHOHYDROLASE 1-RELATED"/>
    <property type="match status" value="1"/>
</dbReference>
<dbReference type="SUPFAM" id="SSF56784">
    <property type="entry name" value="HAD-like"/>
    <property type="match status" value="1"/>
</dbReference>
<accession>A0A6J4RYN4</accession>
<dbReference type="Gene3D" id="1.10.150.240">
    <property type="entry name" value="Putative phosphatase, domain 2"/>
    <property type="match status" value="1"/>
</dbReference>
<dbReference type="AlphaFoldDB" id="A0A6J4RYN4"/>
<dbReference type="InterPro" id="IPR023198">
    <property type="entry name" value="PGP-like_dom2"/>
</dbReference>
<dbReference type="PANTHER" id="PTHR43481">
    <property type="entry name" value="FRUCTOSE-1-PHOSPHATE PHOSPHATASE"/>
    <property type="match status" value="1"/>
</dbReference>
<proteinExistence type="predicted"/>
<sequence length="199" mass="21773">MTNHNLDPAPPFSALIFDCDGTLVDTQNAHHRALSETLAAKGIALDDDWYLARTGTSIRELLAELRSTGNHEFDPADVMLDRERRYVELAETVTEIEAVAEVVRTYRSRVPLAVASGGTRAVVEPTLRNVGLLDLFDVVVTYDDVERGKPSPDLFLLAAERLGSPPNDCIVYEDTDEGVQAAQRAGMRVIDVRAAVNPA</sequence>
<dbReference type="InterPro" id="IPR023214">
    <property type="entry name" value="HAD_sf"/>
</dbReference>
<organism evidence="1">
    <name type="scientific">uncultured Rubrobacteraceae bacterium</name>
    <dbReference type="NCBI Taxonomy" id="349277"/>
    <lineage>
        <taxon>Bacteria</taxon>
        <taxon>Bacillati</taxon>
        <taxon>Actinomycetota</taxon>
        <taxon>Rubrobacteria</taxon>
        <taxon>Rubrobacterales</taxon>
        <taxon>Rubrobacteraceae</taxon>
        <taxon>environmental samples</taxon>
    </lineage>
</organism>